<dbReference type="EMBL" id="CAJNNV010005775">
    <property type="protein sequence ID" value="CAE8592617.1"/>
    <property type="molecule type" value="Genomic_DNA"/>
</dbReference>
<organism evidence="1 2">
    <name type="scientific">Polarella glacialis</name>
    <name type="common">Dinoflagellate</name>
    <dbReference type="NCBI Taxonomy" id="89957"/>
    <lineage>
        <taxon>Eukaryota</taxon>
        <taxon>Sar</taxon>
        <taxon>Alveolata</taxon>
        <taxon>Dinophyceae</taxon>
        <taxon>Suessiales</taxon>
        <taxon>Suessiaceae</taxon>
        <taxon>Polarella</taxon>
    </lineage>
</organism>
<feature type="non-terminal residue" evidence="1">
    <location>
        <position position="243"/>
    </location>
</feature>
<keyword evidence="2" id="KW-1185">Reference proteome</keyword>
<dbReference type="OrthoDB" id="420172at2759"/>
<accession>A0A813DX86</accession>
<evidence type="ECO:0000313" key="1">
    <source>
        <dbReference type="EMBL" id="CAE8592617.1"/>
    </source>
</evidence>
<evidence type="ECO:0000313" key="2">
    <source>
        <dbReference type="Proteomes" id="UP000654075"/>
    </source>
</evidence>
<dbReference type="AlphaFoldDB" id="A0A813DX86"/>
<name>A0A813DX86_POLGL</name>
<dbReference type="Proteomes" id="UP000654075">
    <property type="component" value="Unassembled WGS sequence"/>
</dbReference>
<reference evidence="1" key="1">
    <citation type="submission" date="2021-02" db="EMBL/GenBank/DDBJ databases">
        <authorList>
            <person name="Dougan E. K."/>
            <person name="Rhodes N."/>
            <person name="Thang M."/>
            <person name="Chan C."/>
        </authorList>
    </citation>
    <scope>NUCLEOTIDE SEQUENCE</scope>
</reference>
<protein>
    <submittedName>
        <fullName evidence="1">Uncharacterized protein</fullName>
    </submittedName>
</protein>
<proteinExistence type="predicted"/>
<gene>
    <name evidence="1" type="ORF">PGLA1383_LOCUS11261</name>
</gene>
<sequence>PYLDHFIQDGRVTYHPRFPAKVAPKLGDLTAGLKLRKENRPMLMEPHALEHCVWENRQVSDWVVVIHSWEEYLHSQFLVDQFGSANIREVLRIWTSEVPGTSIFEFFQEPMGGPKNTESDVPFTAWTQKRGLELAQFSGDERSYMEAHNNHFQPFAWIVDPLNVLQTAVHFAQARGDGHTVVVLPKHTLRMNHYVDFGSNMSRCLHELGGCEVQDEGLRWAEEHVLKMRRQVQTSTEEQQSEG</sequence>
<comment type="caution">
    <text evidence="1">The sequence shown here is derived from an EMBL/GenBank/DDBJ whole genome shotgun (WGS) entry which is preliminary data.</text>
</comment>